<sequence length="151" mass="17199">MPVPFSSSAKYLRLRYTDVEKVGLPHGSNHLEECYVVHLRTPKPSEKPPGADDDSKQAENDDHRGDSGGDMGGMPACLMRRIPCRPICVATVRGVGSSAFCHEICLRMKRLVQREVNRVNNLTIWQKDSRRRYAAIQEDSWRDTEVWPFKS</sequence>
<keyword evidence="2" id="KW-1185">Reference proteome</keyword>
<dbReference type="EMBL" id="JANSHE010002531">
    <property type="protein sequence ID" value="KAJ2991170.1"/>
    <property type="molecule type" value="Genomic_DNA"/>
</dbReference>
<comment type="caution">
    <text evidence="1">The sequence shown here is derived from an EMBL/GenBank/DDBJ whole genome shotgun (WGS) entry which is preliminary data.</text>
</comment>
<protein>
    <submittedName>
        <fullName evidence="1">Uncharacterized protein</fullName>
    </submittedName>
</protein>
<evidence type="ECO:0000313" key="1">
    <source>
        <dbReference type="EMBL" id="KAJ2991170.1"/>
    </source>
</evidence>
<proteinExistence type="predicted"/>
<organism evidence="1 2">
    <name type="scientific">Trametes sanguinea</name>
    <dbReference type="NCBI Taxonomy" id="158606"/>
    <lineage>
        <taxon>Eukaryota</taxon>
        <taxon>Fungi</taxon>
        <taxon>Dikarya</taxon>
        <taxon>Basidiomycota</taxon>
        <taxon>Agaricomycotina</taxon>
        <taxon>Agaricomycetes</taxon>
        <taxon>Polyporales</taxon>
        <taxon>Polyporaceae</taxon>
        <taxon>Trametes</taxon>
    </lineage>
</organism>
<dbReference type="Proteomes" id="UP001144978">
    <property type="component" value="Unassembled WGS sequence"/>
</dbReference>
<accession>A0ACC1PHF6</accession>
<gene>
    <name evidence="1" type="ORF">NUW54_g8269</name>
</gene>
<name>A0ACC1PHF6_9APHY</name>
<evidence type="ECO:0000313" key="2">
    <source>
        <dbReference type="Proteomes" id="UP001144978"/>
    </source>
</evidence>
<reference evidence="1" key="1">
    <citation type="submission" date="2022-08" db="EMBL/GenBank/DDBJ databases">
        <title>Genome Sequence of Pycnoporus sanguineus.</title>
        <authorList>
            <person name="Buettner E."/>
        </authorList>
    </citation>
    <scope>NUCLEOTIDE SEQUENCE</scope>
    <source>
        <strain evidence="1">CG-C14</strain>
    </source>
</reference>